<evidence type="ECO:0000313" key="2">
    <source>
        <dbReference type="EMBL" id="EIT84373.1"/>
    </source>
</evidence>
<gene>
    <name evidence="2" type="ORF">A374_16343</name>
</gene>
<dbReference type="RefSeq" id="WP_007203341.1">
    <property type="nucleotide sequence ID" value="NZ_AKKV01000036.1"/>
</dbReference>
<dbReference type="Proteomes" id="UP000004080">
    <property type="component" value="Unassembled WGS sequence"/>
</dbReference>
<dbReference type="OrthoDB" id="2991586at2"/>
<keyword evidence="1" id="KW-1133">Transmembrane helix</keyword>
<feature type="transmembrane region" description="Helical" evidence="1">
    <location>
        <begin position="45"/>
        <end position="63"/>
    </location>
</feature>
<feature type="transmembrane region" description="Helical" evidence="1">
    <location>
        <begin position="18"/>
        <end position="39"/>
    </location>
</feature>
<keyword evidence="1" id="KW-0472">Membrane</keyword>
<dbReference type="EMBL" id="AKKV01000036">
    <property type="protein sequence ID" value="EIT84373.1"/>
    <property type="molecule type" value="Genomic_DNA"/>
</dbReference>
<protein>
    <submittedName>
        <fullName evidence="2">Uncharacterized protein</fullName>
    </submittedName>
</protein>
<proteinExistence type="predicted"/>
<keyword evidence="1" id="KW-0812">Transmembrane</keyword>
<dbReference type="AlphaFoldDB" id="I8UC52"/>
<organism evidence="2 3">
    <name type="scientific">Fictibacillus macauensis ZFHKF-1</name>
    <dbReference type="NCBI Taxonomy" id="1196324"/>
    <lineage>
        <taxon>Bacteria</taxon>
        <taxon>Bacillati</taxon>
        <taxon>Bacillota</taxon>
        <taxon>Bacilli</taxon>
        <taxon>Bacillales</taxon>
        <taxon>Fictibacillaceae</taxon>
        <taxon>Fictibacillus</taxon>
    </lineage>
</organism>
<dbReference type="PATRIC" id="fig|1196324.3.peg.3343"/>
<sequence length="156" mass="17885">MEIIQTTGTYYTNRVKCVIMLALLLGLIYFGVSMELFVINGETSPAGYLLLIMLTVVSVLLFIQLVDPRPIVKVEDAGITIRSFIFWTHFVSWEDVLHTRNEKYTTQLVNMHSFVRVTTYMIRIYRPEGRSLAINLAMLNTKNGSLQQQLQTYLSA</sequence>
<keyword evidence="3" id="KW-1185">Reference proteome</keyword>
<comment type="caution">
    <text evidence="2">The sequence shown here is derived from an EMBL/GenBank/DDBJ whole genome shotgun (WGS) entry which is preliminary data.</text>
</comment>
<name>I8UC52_9BACL</name>
<reference evidence="2 3" key="1">
    <citation type="journal article" date="2012" name="J. Bacteriol.">
        <title>Genome of Bacillus macauensis ZFHKF-1, a Long-Chain-Forming Bacterium.</title>
        <authorList>
            <person name="Cai L."/>
            <person name="Zhang T."/>
        </authorList>
    </citation>
    <scope>NUCLEOTIDE SEQUENCE [LARGE SCALE GENOMIC DNA]</scope>
    <source>
        <strain evidence="2 3">ZFHKF-1</strain>
    </source>
</reference>
<evidence type="ECO:0000256" key="1">
    <source>
        <dbReference type="SAM" id="Phobius"/>
    </source>
</evidence>
<evidence type="ECO:0000313" key="3">
    <source>
        <dbReference type="Proteomes" id="UP000004080"/>
    </source>
</evidence>
<accession>I8UC52</accession>